<comment type="caution">
    <text evidence="2">The sequence shown here is derived from an EMBL/GenBank/DDBJ whole genome shotgun (WGS) entry which is preliminary data.</text>
</comment>
<proteinExistence type="predicted"/>
<keyword evidence="3" id="KW-1185">Reference proteome</keyword>
<dbReference type="EMBL" id="QHKS01000022">
    <property type="protein sequence ID" value="RDJ99528.1"/>
    <property type="molecule type" value="Genomic_DNA"/>
</dbReference>
<reference evidence="3" key="1">
    <citation type="submission" date="2018-05" db="EMBL/GenBank/DDBJ databases">
        <authorList>
            <person name="Feng T."/>
        </authorList>
    </citation>
    <scope>NUCLEOTIDE SEQUENCE [LARGE SCALE GENOMIC DNA]</scope>
    <source>
        <strain evidence="3">S27</strain>
    </source>
</reference>
<accession>A0A370N1N7</accession>
<feature type="chain" id="PRO_5016671642" description="ABC transporter substrate-binding protein" evidence="1">
    <location>
        <begin position="27"/>
        <end position="164"/>
    </location>
</feature>
<evidence type="ECO:0000256" key="1">
    <source>
        <dbReference type="SAM" id="SignalP"/>
    </source>
</evidence>
<dbReference type="OrthoDB" id="8966171at2"/>
<protein>
    <recommendedName>
        <fullName evidence="4">ABC transporter substrate-binding protein</fullName>
    </recommendedName>
</protein>
<feature type="signal peptide" evidence="1">
    <location>
        <begin position="1"/>
        <end position="26"/>
    </location>
</feature>
<evidence type="ECO:0000313" key="3">
    <source>
        <dbReference type="Proteomes" id="UP000254875"/>
    </source>
</evidence>
<dbReference type="Proteomes" id="UP000254875">
    <property type="component" value="Unassembled WGS sequence"/>
</dbReference>
<dbReference type="RefSeq" id="WP_115105757.1">
    <property type="nucleotide sequence ID" value="NZ_QHKS01000022.1"/>
</dbReference>
<organism evidence="2 3">
    <name type="scientific">Paraburkholderia lacunae</name>
    <dbReference type="NCBI Taxonomy" id="2211104"/>
    <lineage>
        <taxon>Bacteria</taxon>
        <taxon>Pseudomonadati</taxon>
        <taxon>Pseudomonadota</taxon>
        <taxon>Betaproteobacteria</taxon>
        <taxon>Burkholderiales</taxon>
        <taxon>Burkholderiaceae</taxon>
        <taxon>Paraburkholderia</taxon>
    </lineage>
</organism>
<evidence type="ECO:0008006" key="4">
    <source>
        <dbReference type="Google" id="ProtNLM"/>
    </source>
</evidence>
<keyword evidence="1" id="KW-0732">Signal</keyword>
<dbReference type="AlphaFoldDB" id="A0A370N1N7"/>
<name>A0A370N1N7_9BURK</name>
<sequence length="164" mass="17993">MKTHLRIALVVLTALRATLWPVVAHAHPLDSEFDCRSNPHAFIMSLENGQFIDSNPMRVENNSVNAFRPAHGTDLTVFGFRVYAVIGYQRDDTIFRKGSGAAIAAPLYGAVVSGPVETVETRVRQAGSDATVHQVIPMLLTAIVCDEHRIGPSTHETHETPEPR</sequence>
<gene>
    <name evidence="2" type="ORF">DLM46_28030</name>
</gene>
<evidence type="ECO:0000313" key="2">
    <source>
        <dbReference type="EMBL" id="RDJ99528.1"/>
    </source>
</evidence>